<accession>A0A6C2U1N7</accession>
<name>A0A6C2U1N7_PONDE</name>
<keyword evidence="2" id="KW-1185">Reference proteome</keyword>
<reference evidence="1 2" key="1">
    <citation type="submission" date="2019-04" db="EMBL/GenBank/DDBJ databases">
        <authorList>
            <person name="Van Vliet M D."/>
        </authorList>
    </citation>
    <scope>NUCLEOTIDE SEQUENCE [LARGE SCALE GENOMIC DNA]</scope>
    <source>
        <strain evidence="1 2">F1</strain>
    </source>
</reference>
<dbReference type="EMBL" id="CAAHFG010000001">
    <property type="protein sequence ID" value="VGO13890.1"/>
    <property type="molecule type" value="Genomic_DNA"/>
</dbReference>
<protein>
    <submittedName>
        <fullName evidence="1">Uncharacterized protein</fullName>
    </submittedName>
</protein>
<organism evidence="1 2">
    <name type="scientific">Pontiella desulfatans</name>
    <dbReference type="NCBI Taxonomy" id="2750659"/>
    <lineage>
        <taxon>Bacteria</taxon>
        <taxon>Pseudomonadati</taxon>
        <taxon>Kiritimatiellota</taxon>
        <taxon>Kiritimatiellia</taxon>
        <taxon>Kiritimatiellales</taxon>
        <taxon>Pontiellaceae</taxon>
        <taxon>Pontiella</taxon>
    </lineage>
</organism>
<dbReference type="Proteomes" id="UP000366872">
    <property type="component" value="Unassembled WGS sequence"/>
</dbReference>
<evidence type="ECO:0000313" key="2">
    <source>
        <dbReference type="Proteomes" id="UP000366872"/>
    </source>
</evidence>
<proteinExistence type="predicted"/>
<gene>
    <name evidence="1" type="ORF">PDESU_02447</name>
</gene>
<evidence type="ECO:0000313" key="1">
    <source>
        <dbReference type="EMBL" id="VGO13890.1"/>
    </source>
</evidence>
<dbReference type="AlphaFoldDB" id="A0A6C2U1N7"/>
<sequence length="89" mass="10515">MGRDCHPHQMLGMRRCLDTIQKKSIQTNRVFHTPVLHMHRINRIRVRYLTARQMTYPINILNIRRTIKIGIPINIIGGLAGKSRRIFRT</sequence>